<dbReference type="AlphaFoldDB" id="B8IHT0"/>
<sequence length="241" mass="26036">MRNGVSLTRAERVSAALRPYDWAWARENRARIAAHWAERLVAKPAMFNGRVMLASAVTIRDGTAEARLFESDFATLMAFRDFGFPDPSVANIFAAVAPRSRDGAYLLGRMNGHTANAGQVYFACGTPDPSDVRDHGIVDLEASALRELEEETGLVPPQGADEGWILVRDRGYLAFIRPMAMAEEAGPLIARAQAHLAGEAVPELSGIVAVHGPQDIDPAVMPVYAQVFLHDAFRQGAVAPG</sequence>
<dbReference type="SUPFAM" id="SSF55811">
    <property type="entry name" value="Nudix"/>
    <property type="match status" value="1"/>
</dbReference>
<dbReference type="Proteomes" id="UP000008207">
    <property type="component" value="Chromosome"/>
</dbReference>
<dbReference type="InterPro" id="IPR015797">
    <property type="entry name" value="NUDIX_hydrolase-like_dom_sf"/>
</dbReference>
<name>B8IHT0_METNO</name>
<keyword evidence="1" id="KW-0378">Hydrolase</keyword>
<keyword evidence="2" id="KW-1185">Reference proteome</keyword>
<dbReference type="HOGENOM" id="CLU_097891_0_0_5"/>
<evidence type="ECO:0000313" key="1">
    <source>
        <dbReference type="EMBL" id="ACL55968.1"/>
    </source>
</evidence>
<dbReference type="OrthoDB" id="9806849at2"/>
<dbReference type="RefSeq" id="WP_015927666.1">
    <property type="nucleotide sequence ID" value="NC_011894.1"/>
</dbReference>
<proteinExistence type="predicted"/>
<dbReference type="eggNOG" id="COG0494">
    <property type="taxonomic scope" value="Bacteria"/>
</dbReference>
<evidence type="ECO:0000313" key="2">
    <source>
        <dbReference type="Proteomes" id="UP000008207"/>
    </source>
</evidence>
<accession>B8IHT0</accession>
<dbReference type="STRING" id="460265.Mnod_0955"/>
<protein>
    <submittedName>
        <fullName evidence="1">NUDIX hydrolase</fullName>
    </submittedName>
</protein>
<gene>
    <name evidence="1" type="ordered locus">Mnod_0955</name>
</gene>
<reference evidence="1 2" key="1">
    <citation type="submission" date="2009-01" db="EMBL/GenBank/DDBJ databases">
        <title>Complete sequence of chromosome of Methylobacterium nodulans ORS 2060.</title>
        <authorList>
            <consortium name="US DOE Joint Genome Institute"/>
            <person name="Lucas S."/>
            <person name="Copeland A."/>
            <person name="Lapidus A."/>
            <person name="Glavina del Rio T."/>
            <person name="Dalin E."/>
            <person name="Tice H."/>
            <person name="Bruce D."/>
            <person name="Goodwin L."/>
            <person name="Pitluck S."/>
            <person name="Sims D."/>
            <person name="Brettin T."/>
            <person name="Detter J.C."/>
            <person name="Han C."/>
            <person name="Larimer F."/>
            <person name="Land M."/>
            <person name="Hauser L."/>
            <person name="Kyrpides N."/>
            <person name="Ivanova N."/>
            <person name="Marx C.J."/>
            <person name="Richardson P."/>
        </authorList>
    </citation>
    <scope>NUCLEOTIDE SEQUENCE [LARGE SCALE GENOMIC DNA]</scope>
    <source>
        <strain evidence="2">LMG 21967 / CNCM I-2342 / ORS 2060</strain>
    </source>
</reference>
<dbReference type="EMBL" id="CP001349">
    <property type="protein sequence ID" value="ACL55968.1"/>
    <property type="molecule type" value="Genomic_DNA"/>
</dbReference>
<organism evidence="1 2">
    <name type="scientific">Methylobacterium nodulans (strain LMG 21967 / CNCM I-2342 / ORS 2060)</name>
    <dbReference type="NCBI Taxonomy" id="460265"/>
    <lineage>
        <taxon>Bacteria</taxon>
        <taxon>Pseudomonadati</taxon>
        <taxon>Pseudomonadota</taxon>
        <taxon>Alphaproteobacteria</taxon>
        <taxon>Hyphomicrobiales</taxon>
        <taxon>Methylobacteriaceae</taxon>
        <taxon>Methylobacterium</taxon>
    </lineage>
</organism>
<dbReference type="KEGG" id="mno:Mnod_0955"/>
<dbReference type="GO" id="GO:0016787">
    <property type="term" value="F:hydrolase activity"/>
    <property type="evidence" value="ECO:0007669"/>
    <property type="project" value="UniProtKB-KW"/>
</dbReference>
<dbReference type="Gene3D" id="3.90.79.10">
    <property type="entry name" value="Nucleoside Triphosphate Pyrophosphohydrolase"/>
    <property type="match status" value="1"/>
</dbReference>